<evidence type="ECO:0000313" key="3">
    <source>
        <dbReference type="Proteomes" id="UP000782880"/>
    </source>
</evidence>
<sequence>MKREPDWAALLRQDTPPAPDPAATGRTVELLRTLPPPRPTGWAFVWTQAGFIRKRMWALQFAILAGVLVLVAAGGGYRAYALPQYALCAAAAPLLLVANVQDLARVYHRGMLELELATRYSLPRVTAARLLVFGACDAVLLGILAAVGAVVSRSALEVVLLYCLTPFCCVSALCMGLLRWLRPAAFTRTALGVVAAVLGGLLLPVDWMQRWLYAPESRNFWVGVLALSVLALAWQTRRLLRGGMPTTL</sequence>
<accession>A0A921IJV7</accession>
<dbReference type="EMBL" id="DYVE01000188">
    <property type="protein sequence ID" value="HJG28441.1"/>
    <property type="molecule type" value="Genomic_DNA"/>
</dbReference>
<dbReference type="Proteomes" id="UP000782880">
    <property type="component" value="Unassembled WGS sequence"/>
</dbReference>
<keyword evidence="1" id="KW-0812">Transmembrane</keyword>
<keyword evidence="1" id="KW-0472">Membrane</keyword>
<comment type="caution">
    <text evidence="2">The sequence shown here is derived from an EMBL/GenBank/DDBJ whole genome shotgun (WGS) entry which is preliminary data.</text>
</comment>
<feature type="transmembrane region" description="Helical" evidence="1">
    <location>
        <begin position="57"/>
        <end position="77"/>
    </location>
</feature>
<feature type="transmembrane region" description="Helical" evidence="1">
    <location>
        <begin position="83"/>
        <end position="107"/>
    </location>
</feature>
<protein>
    <submittedName>
        <fullName evidence="2">Uncharacterized protein</fullName>
    </submittedName>
</protein>
<reference evidence="2" key="2">
    <citation type="submission" date="2021-09" db="EMBL/GenBank/DDBJ databases">
        <authorList>
            <person name="Gilroy R."/>
        </authorList>
    </citation>
    <scope>NUCLEOTIDE SEQUENCE</scope>
    <source>
        <strain evidence="2">ChiBcec21-2208</strain>
    </source>
</reference>
<feature type="transmembrane region" description="Helical" evidence="1">
    <location>
        <begin position="217"/>
        <end position="234"/>
    </location>
</feature>
<evidence type="ECO:0000313" key="2">
    <source>
        <dbReference type="EMBL" id="HJG28441.1"/>
    </source>
</evidence>
<feature type="transmembrane region" description="Helical" evidence="1">
    <location>
        <begin position="185"/>
        <end position="205"/>
    </location>
</feature>
<reference evidence="2" key="1">
    <citation type="journal article" date="2021" name="PeerJ">
        <title>Extensive microbial diversity within the chicken gut microbiome revealed by metagenomics and culture.</title>
        <authorList>
            <person name="Gilroy R."/>
            <person name="Ravi A."/>
            <person name="Getino M."/>
            <person name="Pursley I."/>
            <person name="Horton D.L."/>
            <person name="Alikhan N.F."/>
            <person name="Baker D."/>
            <person name="Gharbi K."/>
            <person name="Hall N."/>
            <person name="Watson M."/>
            <person name="Adriaenssens E.M."/>
            <person name="Foster-Nyarko E."/>
            <person name="Jarju S."/>
            <person name="Secka A."/>
            <person name="Antonio M."/>
            <person name="Oren A."/>
            <person name="Chaudhuri R.R."/>
            <person name="La Ragione R."/>
            <person name="Hildebrand F."/>
            <person name="Pallen M.J."/>
        </authorList>
    </citation>
    <scope>NUCLEOTIDE SEQUENCE</scope>
    <source>
        <strain evidence="2">ChiBcec21-2208</strain>
    </source>
</reference>
<dbReference type="AlphaFoldDB" id="A0A921IJV7"/>
<evidence type="ECO:0000256" key="1">
    <source>
        <dbReference type="SAM" id="Phobius"/>
    </source>
</evidence>
<gene>
    <name evidence="2" type="ORF">K8V20_07330</name>
</gene>
<name>A0A921IJV7_9FIRM</name>
<feature type="transmembrane region" description="Helical" evidence="1">
    <location>
        <begin position="128"/>
        <end position="152"/>
    </location>
</feature>
<proteinExistence type="predicted"/>
<feature type="transmembrane region" description="Helical" evidence="1">
    <location>
        <begin position="158"/>
        <end position="178"/>
    </location>
</feature>
<organism evidence="2 3">
    <name type="scientific">Subdoligranulum variabile</name>
    <dbReference type="NCBI Taxonomy" id="214851"/>
    <lineage>
        <taxon>Bacteria</taxon>
        <taxon>Bacillati</taxon>
        <taxon>Bacillota</taxon>
        <taxon>Clostridia</taxon>
        <taxon>Eubacteriales</taxon>
        <taxon>Oscillospiraceae</taxon>
        <taxon>Subdoligranulum</taxon>
    </lineage>
</organism>
<keyword evidence="1" id="KW-1133">Transmembrane helix</keyword>